<dbReference type="PANTHER" id="PTHR43685">
    <property type="entry name" value="GLYCOSYLTRANSFERASE"/>
    <property type="match status" value="1"/>
</dbReference>
<gene>
    <name evidence="2" type="ORF">B7C51_11675</name>
</gene>
<reference evidence="2 3" key="1">
    <citation type="submission" date="2017-03" db="EMBL/GenBank/DDBJ databases">
        <title>Paenibacillus larvae genome sequencing.</title>
        <authorList>
            <person name="Dingman D.W."/>
        </authorList>
    </citation>
    <scope>NUCLEOTIDE SEQUENCE [LARGE SCALE GENOMIC DNA]</scope>
    <source>
        <strain evidence="2 3">SAG 10367</strain>
    </source>
</reference>
<dbReference type="InterPro" id="IPR050834">
    <property type="entry name" value="Glycosyltransf_2"/>
</dbReference>
<name>A0A1V0UT75_9BACL</name>
<dbReference type="PANTHER" id="PTHR43685:SF2">
    <property type="entry name" value="GLYCOSYLTRANSFERASE 2-LIKE DOMAIN-CONTAINING PROTEIN"/>
    <property type="match status" value="1"/>
</dbReference>
<dbReference type="SUPFAM" id="SSF53448">
    <property type="entry name" value="Nucleotide-diphospho-sugar transferases"/>
    <property type="match status" value="2"/>
</dbReference>
<proteinExistence type="predicted"/>
<dbReference type="Gene3D" id="3.90.550.10">
    <property type="entry name" value="Spore Coat Polysaccharide Biosynthesis Protein SpsA, Chain A"/>
    <property type="match status" value="2"/>
</dbReference>
<dbReference type="Pfam" id="PF00535">
    <property type="entry name" value="Glycos_transf_2"/>
    <property type="match status" value="2"/>
</dbReference>
<evidence type="ECO:0000313" key="3">
    <source>
        <dbReference type="Proteomes" id="UP000192727"/>
    </source>
</evidence>
<dbReference type="EMBL" id="CP020557">
    <property type="protein sequence ID" value="ARF68327.1"/>
    <property type="molecule type" value="Genomic_DNA"/>
</dbReference>
<protein>
    <recommendedName>
        <fullName evidence="1">Glycosyltransferase 2-like domain-containing protein</fullName>
    </recommendedName>
</protein>
<dbReference type="RefSeq" id="WP_083040022.1">
    <property type="nucleotide sequence ID" value="NZ_CP020557.1"/>
</dbReference>
<accession>A0A1V0UT75</accession>
<dbReference type="InterPro" id="IPR001173">
    <property type="entry name" value="Glyco_trans_2-like"/>
</dbReference>
<feature type="domain" description="Glycosyltransferase 2-like" evidence="1">
    <location>
        <begin position="254"/>
        <end position="377"/>
    </location>
</feature>
<sequence>MDYRISKPKVSIIIPVYNNAPFLEQSIRSAICQTYANIEIVMVDDCSTDPAVQPILDKFSAYPNVRLYRNNQNQGISRTQNIAIFHATGDIIAFLDCDDLLEPFAVELSLVHWTEETKYSFSNRIHIDEHSCEIKRVGCEHNPLHDLFTEQLDANMYASHFKMISRDVFRKIGVFNPDYDSAQDYDLVLRAAFRYPRTAFVHVPYYLYKYRIHSKQTTHLIMQQQIKLAGRISHDAKMRRNIRNGHFHIPIQFVIVTHKNGKAALKCIRSIEKTVHVPYGILLFENGSLTRCTTYIRRRIRNRPGVKAIFSRNRISPASALREALRFVRKDAYIIRLDPDLKATEGWIEELLVRAEASEDIGAVSCRIASKSVIHFTGGLEKRSGLTVKFDLCHKGANPKDLSAMEFRDIDWNPGDATLYKRWFTVPDGYHDVYHDMALSYGLRKNGKRLVNAPGSLLIRRGKPAETEENLSASNVKPGLLLRSAAQFFIDHQLIIDDPPMYALNRFNSQHMSEQDLATTLHMAYFTYS</sequence>
<feature type="domain" description="Glycosyltransferase 2-like" evidence="1">
    <location>
        <begin position="11"/>
        <end position="173"/>
    </location>
</feature>
<evidence type="ECO:0000259" key="1">
    <source>
        <dbReference type="Pfam" id="PF00535"/>
    </source>
</evidence>
<evidence type="ECO:0000313" key="2">
    <source>
        <dbReference type="EMBL" id="ARF68327.1"/>
    </source>
</evidence>
<dbReference type="AlphaFoldDB" id="A0A1V0UT75"/>
<dbReference type="Proteomes" id="UP000192727">
    <property type="component" value="Chromosome"/>
</dbReference>
<organism evidence="2 3">
    <name type="scientific">Paenibacillus larvae subsp. pulvifaciens</name>
    <dbReference type="NCBI Taxonomy" id="1477"/>
    <lineage>
        <taxon>Bacteria</taxon>
        <taxon>Bacillati</taxon>
        <taxon>Bacillota</taxon>
        <taxon>Bacilli</taxon>
        <taxon>Bacillales</taxon>
        <taxon>Paenibacillaceae</taxon>
        <taxon>Paenibacillus</taxon>
    </lineage>
</organism>
<dbReference type="InterPro" id="IPR029044">
    <property type="entry name" value="Nucleotide-diphossugar_trans"/>
</dbReference>